<dbReference type="OrthoDB" id="9990464at2"/>
<evidence type="ECO:0000313" key="1">
    <source>
        <dbReference type="EMBL" id="QEX16964.1"/>
    </source>
</evidence>
<gene>
    <name evidence="1" type="ORF">FRZ44_22600</name>
</gene>
<protein>
    <recommendedName>
        <fullName evidence="3">Glycosyl transferase</fullName>
    </recommendedName>
</protein>
<reference evidence="1 2" key="1">
    <citation type="submission" date="2019-08" db="EMBL/GenBank/DDBJ databases">
        <title>Hyperibacter terrae gen. nov., sp. nov. and Hyperibacter viscosus sp. nov., two new members in the family Rhodospirillaceae isolated from the rhizosphere of Hypericum perforatum.</title>
        <authorList>
            <person name="Noviana Z."/>
        </authorList>
    </citation>
    <scope>NUCLEOTIDE SEQUENCE [LARGE SCALE GENOMIC DNA]</scope>
    <source>
        <strain evidence="1 2">R5913</strain>
    </source>
</reference>
<dbReference type="RefSeq" id="WP_151177257.1">
    <property type="nucleotide sequence ID" value="NZ_CP042906.1"/>
</dbReference>
<sequence>MTRIVFFWVGPDVTIPSYLVKSLALFPDSDREIVQLTDQETPAIEGVTRVVRNRLSKNIMVARLESYAAVSIDERFSFFCDADLLFLDRLQLTAAPARDILIMRRPNNMLVKSHFPEHYPEFDGKTFLEVMPFLFGGIAVRNAAGFFPELLQICMRLPERFHRWYGDQVSLFEAYKLNPTAFGFLDSRVYQFPMKGVASPAELLSLRGSGVQVIHFKGSQYKTLMEPTYRNLAEAVRARAERKD</sequence>
<dbReference type="EMBL" id="CP042906">
    <property type="protein sequence ID" value="QEX16964.1"/>
    <property type="molecule type" value="Genomic_DNA"/>
</dbReference>
<proteinExistence type="predicted"/>
<keyword evidence="2" id="KW-1185">Reference proteome</keyword>
<name>A0A5J6MHM2_9PROT</name>
<dbReference type="KEGG" id="htq:FRZ44_22600"/>
<dbReference type="Proteomes" id="UP000326202">
    <property type="component" value="Chromosome"/>
</dbReference>
<evidence type="ECO:0008006" key="3">
    <source>
        <dbReference type="Google" id="ProtNLM"/>
    </source>
</evidence>
<organism evidence="1 2">
    <name type="scientific">Hypericibacter terrae</name>
    <dbReference type="NCBI Taxonomy" id="2602015"/>
    <lineage>
        <taxon>Bacteria</taxon>
        <taxon>Pseudomonadati</taxon>
        <taxon>Pseudomonadota</taxon>
        <taxon>Alphaproteobacteria</taxon>
        <taxon>Rhodospirillales</taxon>
        <taxon>Dongiaceae</taxon>
        <taxon>Hypericibacter</taxon>
    </lineage>
</organism>
<evidence type="ECO:0000313" key="2">
    <source>
        <dbReference type="Proteomes" id="UP000326202"/>
    </source>
</evidence>
<accession>A0A5J6MHM2</accession>
<dbReference type="AlphaFoldDB" id="A0A5J6MHM2"/>